<sequence length="21" mass="2429">MLHPNYSLFARVAEKAIKNLI</sequence>
<dbReference type="EMBL" id="NNAY01000437">
    <property type="protein sequence ID" value="OXU28399.1"/>
    <property type="molecule type" value="Genomic_DNA"/>
</dbReference>
<organism evidence="1 2">
    <name type="scientific">Trichomalopsis sarcophagae</name>
    <dbReference type="NCBI Taxonomy" id="543379"/>
    <lineage>
        <taxon>Eukaryota</taxon>
        <taxon>Metazoa</taxon>
        <taxon>Ecdysozoa</taxon>
        <taxon>Arthropoda</taxon>
        <taxon>Hexapoda</taxon>
        <taxon>Insecta</taxon>
        <taxon>Pterygota</taxon>
        <taxon>Neoptera</taxon>
        <taxon>Endopterygota</taxon>
        <taxon>Hymenoptera</taxon>
        <taxon>Apocrita</taxon>
        <taxon>Proctotrupomorpha</taxon>
        <taxon>Chalcidoidea</taxon>
        <taxon>Pteromalidae</taxon>
        <taxon>Pteromalinae</taxon>
        <taxon>Trichomalopsis</taxon>
    </lineage>
</organism>
<accession>A0A232FD67</accession>
<proteinExistence type="predicted"/>
<gene>
    <name evidence="1" type="ORF">TSAR_013527</name>
</gene>
<keyword evidence="2" id="KW-1185">Reference proteome</keyword>
<evidence type="ECO:0000313" key="2">
    <source>
        <dbReference type="Proteomes" id="UP000215335"/>
    </source>
</evidence>
<reference evidence="1 2" key="1">
    <citation type="journal article" date="2017" name="Curr. Biol.">
        <title>The Evolution of Venom by Co-option of Single-Copy Genes.</title>
        <authorList>
            <person name="Martinson E.O."/>
            <person name="Mrinalini"/>
            <person name="Kelkar Y.D."/>
            <person name="Chang C.H."/>
            <person name="Werren J.H."/>
        </authorList>
    </citation>
    <scope>NUCLEOTIDE SEQUENCE [LARGE SCALE GENOMIC DNA]</scope>
    <source>
        <strain evidence="1 2">Alberta</strain>
        <tissue evidence="1">Whole body</tissue>
    </source>
</reference>
<name>A0A232FD67_9HYME</name>
<evidence type="ECO:0000313" key="1">
    <source>
        <dbReference type="EMBL" id="OXU28399.1"/>
    </source>
</evidence>
<dbReference type="AlphaFoldDB" id="A0A232FD67"/>
<dbReference type="Proteomes" id="UP000215335">
    <property type="component" value="Unassembled WGS sequence"/>
</dbReference>
<comment type="caution">
    <text evidence="1">The sequence shown here is derived from an EMBL/GenBank/DDBJ whole genome shotgun (WGS) entry which is preliminary data.</text>
</comment>
<protein>
    <submittedName>
        <fullName evidence="1">Uncharacterized protein</fullName>
    </submittedName>
</protein>